<dbReference type="EMBL" id="PQWO01000001">
    <property type="protein sequence ID" value="PZD75501.1"/>
    <property type="molecule type" value="Genomic_DNA"/>
</dbReference>
<sequence length="81" mass="9047">MSQEIYKIGAFWDSDAQVWTATSEDVPGLATEADSQEALLHKLKTIVPELLQLNHLLPSDHTGAIKIELISHRQELIQLTV</sequence>
<proteinExistence type="predicted"/>
<reference evidence="2 3" key="1">
    <citation type="journal article" date="2018" name="Sci. Rep.">
        <title>A novel species of the marine cyanobacterium Acaryochloris with a unique pigment content and lifestyle.</title>
        <authorList>
            <person name="Partensky F."/>
            <person name="Six C."/>
            <person name="Ratin M."/>
            <person name="Garczarek L."/>
            <person name="Vaulot D."/>
            <person name="Probert I."/>
            <person name="Calteau A."/>
            <person name="Gourvil P."/>
            <person name="Marie D."/>
            <person name="Grebert T."/>
            <person name="Bouchier C."/>
            <person name="Le Panse S."/>
            <person name="Gachenot M."/>
            <person name="Rodriguez F."/>
            <person name="Garrido J.L."/>
        </authorList>
    </citation>
    <scope>NUCLEOTIDE SEQUENCE [LARGE SCALE GENOMIC DNA]</scope>
    <source>
        <strain evidence="2 3">RCC1774</strain>
    </source>
</reference>
<dbReference type="Gene3D" id="3.30.2390.10">
    <property type="entry name" value="TTHA1013-like"/>
    <property type="match status" value="1"/>
</dbReference>
<dbReference type="Proteomes" id="UP000248857">
    <property type="component" value="Unassembled WGS sequence"/>
</dbReference>
<keyword evidence="3" id="KW-1185">Reference proteome</keyword>
<dbReference type="AlphaFoldDB" id="A0A2W1K7E6"/>
<comment type="caution">
    <text evidence="2">The sequence shown here is derived from an EMBL/GenBank/DDBJ whole genome shotgun (WGS) entry which is preliminary data.</text>
</comment>
<protein>
    <recommendedName>
        <fullName evidence="1">DUF1902 domain-containing protein</fullName>
    </recommendedName>
</protein>
<evidence type="ECO:0000313" key="3">
    <source>
        <dbReference type="Proteomes" id="UP000248857"/>
    </source>
</evidence>
<accession>A0A2W1K7E6</accession>
<name>A0A2W1K7E6_9CYAN</name>
<evidence type="ECO:0000259" key="1">
    <source>
        <dbReference type="Pfam" id="PF08972"/>
    </source>
</evidence>
<organism evidence="2 3">
    <name type="scientific">Acaryochloris thomasi RCC1774</name>
    <dbReference type="NCBI Taxonomy" id="1764569"/>
    <lineage>
        <taxon>Bacteria</taxon>
        <taxon>Bacillati</taxon>
        <taxon>Cyanobacteriota</taxon>
        <taxon>Cyanophyceae</taxon>
        <taxon>Acaryochloridales</taxon>
        <taxon>Acaryochloridaceae</taxon>
        <taxon>Acaryochloris</taxon>
        <taxon>Acaryochloris thomasi</taxon>
    </lineage>
</organism>
<dbReference type="InterPro" id="IPR015066">
    <property type="entry name" value="DUF1902"/>
</dbReference>
<gene>
    <name evidence="2" type="ORF">C1752_00269</name>
</gene>
<feature type="domain" description="DUF1902" evidence="1">
    <location>
        <begin position="6"/>
        <end position="60"/>
    </location>
</feature>
<dbReference type="InterPro" id="IPR035069">
    <property type="entry name" value="TTHA1013/TTHA0281-like"/>
</dbReference>
<dbReference type="RefSeq" id="WP_110984251.1">
    <property type="nucleotide sequence ID" value="NZ_CAWNWM010000001.1"/>
</dbReference>
<evidence type="ECO:0000313" key="2">
    <source>
        <dbReference type="EMBL" id="PZD75501.1"/>
    </source>
</evidence>
<dbReference type="OrthoDB" id="361917at2"/>
<dbReference type="Pfam" id="PF08972">
    <property type="entry name" value="DUF1902"/>
    <property type="match status" value="1"/>
</dbReference>
<dbReference type="SUPFAM" id="SSF143100">
    <property type="entry name" value="TTHA1013/TTHA0281-like"/>
    <property type="match status" value="1"/>
</dbReference>